<organism evidence="1 2">
    <name type="scientific">Salvia divinorum</name>
    <name type="common">Maria pastora</name>
    <name type="synonym">Diviner's sage</name>
    <dbReference type="NCBI Taxonomy" id="28513"/>
    <lineage>
        <taxon>Eukaryota</taxon>
        <taxon>Viridiplantae</taxon>
        <taxon>Streptophyta</taxon>
        <taxon>Embryophyta</taxon>
        <taxon>Tracheophyta</taxon>
        <taxon>Spermatophyta</taxon>
        <taxon>Magnoliopsida</taxon>
        <taxon>eudicotyledons</taxon>
        <taxon>Gunneridae</taxon>
        <taxon>Pentapetalae</taxon>
        <taxon>asterids</taxon>
        <taxon>lamiids</taxon>
        <taxon>Lamiales</taxon>
        <taxon>Lamiaceae</taxon>
        <taxon>Nepetoideae</taxon>
        <taxon>Mentheae</taxon>
        <taxon>Salviinae</taxon>
        <taxon>Salvia</taxon>
        <taxon>Salvia subgen. Calosphace</taxon>
    </lineage>
</organism>
<dbReference type="EMBL" id="JBEAFC010000004">
    <property type="protein sequence ID" value="KAL1558380.1"/>
    <property type="molecule type" value="Genomic_DNA"/>
</dbReference>
<comment type="caution">
    <text evidence="1">The sequence shown here is derived from an EMBL/GenBank/DDBJ whole genome shotgun (WGS) entry which is preliminary data.</text>
</comment>
<accession>A0ABD1HQX5</accession>
<dbReference type="InterPro" id="IPR004926">
    <property type="entry name" value="LEA_3a"/>
</dbReference>
<gene>
    <name evidence="1" type="ORF">AAHA92_08856</name>
</gene>
<evidence type="ECO:0000313" key="1">
    <source>
        <dbReference type="EMBL" id="KAL1558380.1"/>
    </source>
</evidence>
<evidence type="ECO:0000313" key="2">
    <source>
        <dbReference type="Proteomes" id="UP001567538"/>
    </source>
</evidence>
<proteinExistence type="predicted"/>
<dbReference type="PANTHER" id="PTHR33509:SF5">
    <property type="entry name" value="PROTEIN SENESCENCE-ASSOCIATED GENE 21, MITOCHONDRIAL"/>
    <property type="match status" value="1"/>
</dbReference>
<reference evidence="1 2" key="1">
    <citation type="submission" date="2024-06" db="EMBL/GenBank/DDBJ databases">
        <title>A chromosome level genome sequence of Diviner's sage (Salvia divinorum).</title>
        <authorList>
            <person name="Ford S.A."/>
            <person name="Ro D.-K."/>
            <person name="Ness R.W."/>
            <person name="Phillips M.A."/>
        </authorList>
    </citation>
    <scope>NUCLEOTIDE SEQUENCE [LARGE SCALE GENOMIC DNA]</scope>
    <source>
        <strain evidence="1">SAF-2024a</strain>
        <tissue evidence="1">Leaf</tissue>
    </source>
</reference>
<name>A0ABD1HQX5_SALDI</name>
<sequence>MARSFSNAKTVSSFIGNQISASVARRGYSAASQGMGSSGGGRVVGAAPNVMLKKGSEKAGESAWVPDPVTGYYRPESKAKELDPAELRKMLIRSKNNAK</sequence>
<dbReference type="Pfam" id="PF03242">
    <property type="entry name" value="LEA_3a"/>
    <property type="match status" value="1"/>
</dbReference>
<keyword evidence="2" id="KW-1185">Reference proteome</keyword>
<dbReference type="AlphaFoldDB" id="A0ABD1HQX5"/>
<dbReference type="Proteomes" id="UP001567538">
    <property type="component" value="Unassembled WGS sequence"/>
</dbReference>
<protein>
    <submittedName>
        <fullName evidence="1">Protein SENESCENCE-ASSOCIATED GENE 21, mitochondrial-like</fullName>
    </submittedName>
</protein>
<dbReference type="PANTHER" id="PTHR33509">
    <property type="entry name" value="LATE EMBRYOGENIS ABUNDANT PROTEIN 2-RELATED"/>
    <property type="match status" value="1"/>
</dbReference>